<dbReference type="InterPro" id="IPR003593">
    <property type="entry name" value="AAA+_ATPase"/>
</dbReference>
<comment type="similarity">
    <text evidence="7">Belongs to the ABC transporter superfamily. Spermidine/putrescine importer (TC 3.A.1.11.1) family.</text>
</comment>
<organism evidence="9 10">
    <name type="scientific">Aquamicrobium defluvii</name>
    <dbReference type="NCBI Taxonomy" id="69279"/>
    <lineage>
        <taxon>Bacteria</taxon>
        <taxon>Pseudomonadati</taxon>
        <taxon>Pseudomonadota</taxon>
        <taxon>Alphaproteobacteria</taxon>
        <taxon>Hyphomicrobiales</taxon>
        <taxon>Phyllobacteriaceae</taxon>
        <taxon>Aquamicrobium</taxon>
    </lineage>
</organism>
<dbReference type="PANTHER" id="PTHR42781">
    <property type="entry name" value="SPERMIDINE/PUTRESCINE IMPORT ATP-BINDING PROTEIN POTA"/>
    <property type="match status" value="1"/>
</dbReference>
<dbReference type="SMART" id="SM00382">
    <property type="entry name" value="AAA"/>
    <property type="match status" value="1"/>
</dbReference>
<dbReference type="SUPFAM" id="SSF50331">
    <property type="entry name" value="MOP-like"/>
    <property type="match status" value="1"/>
</dbReference>
<feature type="domain" description="ABC transporter" evidence="8">
    <location>
        <begin position="5"/>
        <end position="235"/>
    </location>
</feature>
<dbReference type="Gene3D" id="2.40.50.100">
    <property type="match status" value="1"/>
</dbReference>
<keyword evidence="5 7" id="KW-1278">Translocase</keyword>
<dbReference type="SUPFAM" id="SSF52540">
    <property type="entry name" value="P-loop containing nucleoside triphosphate hydrolases"/>
    <property type="match status" value="1"/>
</dbReference>
<dbReference type="InterPro" id="IPR003439">
    <property type="entry name" value="ABC_transporter-like_ATP-bd"/>
</dbReference>
<dbReference type="EMBL" id="JENY01000035">
    <property type="protein sequence ID" value="EXL01987.1"/>
    <property type="molecule type" value="Genomic_DNA"/>
</dbReference>
<evidence type="ECO:0000313" key="10">
    <source>
        <dbReference type="Proteomes" id="UP000019849"/>
    </source>
</evidence>
<name>A0A011TDM3_9HYPH</name>
<comment type="catalytic activity">
    <reaction evidence="7">
        <text>ATP + H2O + polyamine-[polyamine-binding protein]Side 1 = ADP + phosphate + polyamineSide 2 + [polyamine-binding protein]Side 1.</text>
        <dbReference type="EC" id="7.6.2.11"/>
    </reaction>
</comment>
<dbReference type="PANTHER" id="PTHR42781:SF4">
    <property type="entry name" value="SPERMIDINE_PUTRESCINE IMPORT ATP-BINDING PROTEIN POTA"/>
    <property type="match status" value="1"/>
</dbReference>
<dbReference type="AlphaFoldDB" id="A0A011TDM3"/>
<dbReference type="HOGENOM" id="CLU_000604_1_1_5"/>
<gene>
    <name evidence="7" type="primary">potA</name>
    <name evidence="9" type="ORF">BG36_16245</name>
</gene>
<dbReference type="InterPro" id="IPR027417">
    <property type="entry name" value="P-loop_NTPase"/>
</dbReference>
<dbReference type="Pfam" id="PF08402">
    <property type="entry name" value="TOBE_2"/>
    <property type="match status" value="1"/>
</dbReference>
<dbReference type="EC" id="7.6.2.11" evidence="7"/>
<evidence type="ECO:0000256" key="1">
    <source>
        <dbReference type="ARBA" id="ARBA00022448"/>
    </source>
</evidence>
<protein>
    <recommendedName>
        <fullName evidence="7">Spermidine/putrescine import ATP-binding protein PotA</fullName>
        <ecNumber evidence="7">7.6.2.11</ecNumber>
    </recommendedName>
</protein>
<dbReference type="FunFam" id="3.40.50.300:FF:000133">
    <property type="entry name" value="Spermidine/putrescine import ATP-binding protein PotA"/>
    <property type="match status" value="1"/>
</dbReference>
<comment type="subunit">
    <text evidence="7">The complex is composed of two ATP-binding proteins (PotA), two transmembrane proteins (PotB and PotC) and a solute-binding protein (PotD).</text>
</comment>
<dbReference type="GO" id="GO:0015847">
    <property type="term" value="P:putrescine transport"/>
    <property type="evidence" value="ECO:0007669"/>
    <property type="project" value="UniProtKB-ARBA"/>
</dbReference>
<dbReference type="GO" id="GO:0016887">
    <property type="term" value="F:ATP hydrolysis activity"/>
    <property type="evidence" value="ECO:0007669"/>
    <property type="project" value="InterPro"/>
</dbReference>
<keyword evidence="3 7" id="KW-0547">Nucleotide-binding</keyword>
<dbReference type="GO" id="GO:0043190">
    <property type="term" value="C:ATP-binding cassette (ABC) transporter complex"/>
    <property type="evidence" value="ECO:0007669"/>
    <property type="project" value="InterPro"/>
</dbReference>
<dbReference type="Pfam" id="PF00005">
    <property type="entry name" value="ABC_tran"/>
    <property type="match status" value="1"/>
</dbReference>
<dbReference type="eggNOG" id="COG3842">
    <property type="taxonomic scope" value="Bacteria"/>
</dbReference>
<sequence>MEPVVQFDNVKKCYGSHVAVDDLNLSIEPGKFVTLLGPSGCGKSTTLRMLGGFDLPTSGRILLSGKDVTRVPPNKRNVNIVFQDYALFPHLTIARNIAFGLELKGLDNAAIHRRVSELLELVQLQDYAKRLPSELSGGQRQRVALMRALAPDPEVLLLDEPLSALDAKLRQQMQIELKAIQEKTGKTFMFVTHDQEEALTMSDTIVVMNNGRIEQMGDPHTLYGRPGSVFVANFIGETNLLRSTVTGAEGDIAVLDWKGTTIRAERGGLSPKAGDHLYVVLRPEAIQCSADEPAIGNRVKGRIRQRVFKGNHTSLMVEVGDGDLLNALMHPAEAVRLDGEDVWVGWSHETTTVIPDRQTHG</sequence>
<dbReference type="InterPro" id="IPR013611">
    <property type="entry name" value="Transp-assoc_OB_typ2"/>
</dbReference>
<dbReference type="GO" id="GO:0015417">
    <property type="term" value="F:ABC-type polyamine transporter activity"/>
    <property type="evidence" value="ECO:0007669"/>
    <property type="project" value="UniProtKB-EC"/>
</dbReference>
<evidence type="ECO:0000256" key="4">
    <source>
        <dbReference type="ARBA" id="ARBA00022840"/>
    </source>
</evidence>
<accession>A0A011TDM3</accession>
<dbReference type="STRING" id="69279.BG36_16245"/>
<keyword evidence="4 7" id="KW-0067">ATP-binding</keyword>
<dbReference type="InterPro" id="IPR005893">
    <property type="entry name" value="PotA-like"/>
</dbReference>
<evidence type="ECO:0000259" key="8">
    <source>
        <dbReference type="PROSITE" id="PS50893"/>
    </source>
</evidence>
<evidence type="ECO:0000256" key="5">
    <source>
        <dbReference type="ARBA" id="ARBA00022967"/>
    </source>
</evidence>
<comment type="function">
    <text evidence="7">Part of the ABC transporter complex PotABCD involved in spermidine/putrescine import. Responsible for energy coupling to the transport system.</text>
</comment>
<evidence type="ECO:0000256" key="7">
    <source>
        <dbReference type="RuleBase" id="RU364083"/>
    </source>
</evidence>
<evidence type="ECO:0000256" key="3">
    <source>
        <dbReference type="ARBA" id="ARBA00022741"/>
    </source>
</evidence>
<reference evidence="9 10" key="1">
    <citation type="submission" date="2014-02" db="EMBL/GenBank/DDBJ databases">
        <title>Aquamicrobium defluvii Genome sequencing.</title>
        <authorList>
            <person name="Wang X."/>
        </authorList>
    </citation>
    <scope>NUCLEOTIDE SEQUENCE [LARGE SCALE GENOMIC DNA]</scope>
    <source>
        <strain evidence="9 10">W13Z1</strain>
    </source>
</reference>
<dbReference type="Proteomes" id="UP000019849">
    <property type="component" value="Unassembled WGS sequence"/>
</dbReference>
<dbReference type="RefSeq" id="WP_035031986.1">
    <property type="nucleotide sequence ID" value="NZ_KK073907.1"/>
</dbReference>
<keyword evidence="6 7" id="KW-0472">Membrane</keyword>
<dbReference type="PATRIC" id="fig|69279.3.peg.4310"/>
<dbReference type="InterPro" id="IPR008995">
    <property type="entry name" value="Mo/tungstate-bd_C_term_dom"/>
</dbReference>
<keyword evidence="2 7" id="KW-1003">Cell membrane</keyword>
<dbReference type="Gene3D" id="3.40.50.300">
    <property type="entry name" value="P-loop containing nucleotide triphosphate hydrolases"/>
    <property type="match status" value="1"/>
</dbReference>
<evidence type="ECO:0000313" key="9">
    <source>
        <dbReference type="EMBL" id="EXL01987.1"/>
    </source>
</evidence>
<proteinExistence type="inferred from homology"/>
<evidence type="ECO:0000256" key="2">
    <source>
        <dbReference type="ARBA" id="ARBA00022475"/>
    </source>
</evidence>
<dbReference type="InterPro" id="IPR050093">
    <property type="entry name" value="ABC_SmlMolc_Importer"/>
</dbReference>
<keyword evidence="1 7" id="KW-0813">Transport</keyword>
<dbReference type="GO" id="GO:0005524">
    <property type="term" value="F:ATP binding"/>
    <property type="evidence" value="ECO:0007669"/>
    <property type="project" value="UniProtKB-KW"/>
</dbReference>
<comment type="caution">
    <text evidence="9">The sequence shown here is derived from an EMBL/GenBank/DDBJ whole genome shotgun (WGS) entry which is preliminary data.</text>
</comment>
<dbReference type="PROSITE" id="PS50893">
    <property type="entry name" value="ABC_TRANSPORTER_2"/>
    <property type="match status" value="1"/>
</dbReference>
<dbReference type="NCBIfam" id="TIGR01187">
    <property type="entry name" value="potA"/>
    <property type="match status" value="1"/>
</dbReference>
<evidence type="ECO:0000256" key="6">
    <source>
        <dbReference type="ARBA" id="ARBA00023136"/>
    </source>
</evidence>